<dbReference type="InterPro" id="IPR005061">
    <property type="entry name" value="Ist1"/>
</dbReference>
<dbReference type="GO" id="GO:0015031">
    <property type="term" value="P:protein transport"/>
    <property type="evidence" value="ECO:0007669"/>
    <property type="project" value="InterPro"/>
</dbReference>
<evidence type="ECO:0000256" key="2">
    <source>
        <dbReference type="SAM" id="MobiDB-lite"/>
    </source>
</evidence>
<feature type="compositionally biased region" description="Polar residues" evidence="2">
    <location>
        <begin position="578"/>
        <end position="589"/>
    </location>
</feature>
<dbReference type="OrthoDB" id="29853at2759"/>
<evidence type="ECO:0000313" key="3">
    <source>
        <dbReference type="Proteomes" id="UP001652660"/>
    </source>
</evidence>
<dbReference type="InterPro" id="IPR042277">
    <property type="entry name" value="IST1-like"/>
</dbReference>
<evidence type="ECO:0000313" key="4">
    <source>
        <dbReference type="RefSeq" id="XP_027063598.1"/>
    </source>
</evidence>
<proteinExistence type="inferred from homology"/>
<organism evidence="3 4">
    <name type="scientific">Coffea arabica</name>
    <name type="common">Arabian coffee</name>
    <dbReference type="NCBI Taxonomy" id="13443"/>
    <lineage>
        <taxon>Eukaryota</taxon>
        <taxon>Viridiplantae</taxon>
        <taxon>Streptophyta</taxon>
        <taxon>Embryophyta</taxon>
        <taxon>Tracheophyta</taxon>
        <taxon>Spermatophyta</taxon>
        <taxon>Magnoliopsida</taxon>
        <taxon>eudicotyledons</taxon>
        <taxon>Gunneridae</taxon>
        <taxon>Pentapetalae</taxon>
        <taxon>asterids</taxon>
        <taxon>lamiids</taxon>
        <taxon>Gentianales</taxon>
        <taxon>Rubiaceae</taxon>
        <taxon>Ixoroideae</taxon>
        <taxon>Gardenieae complex</taxon>
        <taxon>Bertiereae - Coffeeae clade</taxon>
        <taxon>Coffeeae</taxon>
        <taxon>Coffea</taxon>
    </lineage>
</organism>
<reference evidence="3" key="1">
    <citation type="journal article" date="2025" name="Foods">
        <title>Unveiling the Microbial Signatures of Arabica Coffee Cherries: Insights into Ripeness Specific Diversity, Functional Traits, and Implications for Quality and Safety.</title>
        <authorList>
            <consortium name="RefSeq"/>
            <person name="Tenea G.N."/>
            <person name="Cifuentes V."/>
            <person name="Reyes P."/>
            <person name="Cevallos-Vallejos M."/>
        </authorList>
    </citation>
    <scope>NUCLEOTIDE SEQUENCE [LARGE SCALE GENOMIC DNA]</scope>
</reference>
<dbReference type="FunFam" id="1.20.1260.60:FF:000002">
    <property type="entry name" value="Vacuolar protein sorting-associated protein IST1"/>
    <property type="match status" value="1"/>
</dbReference>
<feature type="region of interest" description="Disordered" evidence="2">
    <location>
        <begin position="371"/>
        <end position="417"/>
    </location>
</feature>
<feature type="compositionally biased region" description="Acidic residues" evidence="2">
    <location>
        <begin position="377"/>
        <end position="389"/>
    </location>
</feature>
<dbReference type="PANTHER" id="PTHR12161:SF44">
    <property type="entry name" value="REGULATOR OF VPS4 ACTIVITY IN THE MVB PATHWAY PROTEIN"/>
    <property type="match status" value="1"/>
</dbReference>
<dbReference type="Proteomes" id="UP001652660">
    <property type="component" value="Chromosome 5c"/>
</dbReference>
<accession>A0A6P6SBN3</accession>
<comment type="similarity">
    <text evidence="1">Belongs to the IST1 family.</text>
</comment>
<dbReference type="Gene3D" id="1.20.1260.60">
    <property type="entry name" value="Vacuolar protein sorting-associated protein Ist1"/>
    <property type="match status" value="1"/>
</dbReference>
<reference evidence="4" key="2">
    <citation type="submission" date="2025-08" db="UniProtKB">
        <authorList>
            <consortium name="RefSeq"/>
        </authorList>
    </citation>
    <scope>IDENTIFICATION</scope>
    <source>
        <tissue evidence="4">Leaves</tissue>
    </source>
</reference>
<dbReference type="RefSeq" id="XP_027063598.1">
    <property type="nucleotide sequence ID" value="XM_027207797.2"/>
</dbReference>
<dbReference type="GeneID" id="113689975"/>
<sequence>MFDILFGWRKASKCKKLIRRVQCRLKILKNKRCTSVRQSREDLAKLLKPDRAQTAFDNYRVEQLFKDECWVAVYDLLDQFCEFIILNLSYIRRNRDCPNDINEAVSSLIFVSARSGDLPELLSIRKLFGEWYGQRLATSALELLPGNLVNRQIAEKLSIKSVPDDVKISLVKDILGSSLQSGPLLLEYSSEKQQKLANESSGDPFPSAETIREQNEGHNLQMSNATEEGKIVYVDFSSVKKSIKDLSPSLVSSMTTFPSTYSVVLQQTLLKTVDSTVHKKDLRLVSSARKISPCAFEMSSFQQLEGAIVVHDSAVGQEERSAVVESSSVGQLPKEMIYLDDIQEIQSPLSKEGNLQDQRLFKFKQSALPVTGITQNPDDEAPDQEQYDSDNERAASRSFRQSRNIGSGKRQRWRSVSGDATSMNDIECAIYYGESYGRSPNYYQKSRDKKKDQKKVPIKRQQKVYHAQEIPMHSPFIKVKSGFNFIESTDDHTESDSRCSSNNKMLNNCSLQHPCYFRTCDEEDDWNCSPQKPKIQYVLCHCHCSCSNNPKIKEAEKGMLLNQPTIKSEDATSPPFVISTSSGANSPFTSKEGKPSYSRAMTMPPERPKDAGIDSMLRSNSFPFEHPESSSNRHVHPKLPDYDELAAKFMALKKAYLQK</sequence>
<gene>
    <name evidence="4" type="primary">LOC113689975</name>
</gene>
<protein>
    <recommendedName>
        <fullName evidence="5">IST1-like protein</fullName>
    </recommendedName>
</protein>
<keyword evidence="3" id="KW-1185">Reference proteome</keyword>
<dbReference type="AlphaFoldDB" id="A0A6P6SBN3"/>
<feature type="region of interest" description="Disordered" evidence="2">
    <location>
        <begin position="578"/>
        <end position="637"/>
    </location>
</feature>
<dbReference type="Pfam" id="PF03398">
    <property type="entry name" value="Ist1"/>
    <property type="match status" value="1"/>
</dbReference>
<evidence type="ECO:0000256" key="1">
    <source>
        <dbReference type="ARBA" id="ARBA00005536"/>
    </source>
</evidence>
<name>A0A6P6SBN3_COFAR</name>
<dbReference type="PANTHER" id="PTHR12161">
    <property type="entry name" value="IST1 FAMILY MEMBER"/>
    <property type="match status" value="1"/>
</dbReference>
<evidence type="ECO:0008006" key="5">
    <source>
        <dbReference type="Google" id="ProtNLM"/>
    </source>
</evidence>